<dbReference type="PROSITE" id="PS51257">
    <property type="entry name" value="PROKAR_LIPOPROTEIN"/>
    <property type="match status" value="1"/>
</dbReference>
<protein>
    <submittedName>
        <fullName evidence="1">Uncharacterized protein</fullName>
    </submittedName>
</protein>
<dbReference type="RefSeq" id="WP_277582729.1">
    <property type="nucleotide sequence ID" value="NZ_JAMBPY010000001.1"/>
</dbReference>
<name>A0A9X4QWW9_9STAP</name>
<keyword evidence="2" id="KW-1185">Reference proteome</keyword>
<accession>A0A9X4QWW9</accession>
<reference evidence="1" key="1">
    <citation type="submission" date="2022-05" db="EMBL/GenBank/DDBJ databases">
        <title>Comparative genomics of Staphylococcus equorum isolates.</title>
        <authorList>
            <person name="Luelf R.H."/>
        </authorList>
    </citation>
    <scope>NUCLEOTIDE SEQUENCE</scope>
    <source>
        <strain evidence="1">TMW 2.2497</strain>
    </source>
</reference>
<gene>
    <name evidence="1" type="ORF">M4L89_00960</name>
</gene>
<organism evidence="1 2">
    <name type="scientific">Staphylococcus equorum</name>
    <dbReference type="NCBI Taxonomy" id="246432"/>
    <lineage>
        <taxon>Bacteria</taxon>
        <taxon>Bacillati</taxon>
        <taxon>Bacillota</taxon>
        <taxon>Bacilli</taxon>
        <taxon>Bacillales</taxon>
        <taxon>Staphylococcaceae</taxon>
        <taxon>Staphylococcus</taxon>
    </lineage>
</organism>
<proteinExistence type="predicted"/>
<evidence type="ECO:0000313" key="1">
    <source>
        <dbReference type="EMBL" id="MDG0844811.1"/>
    </source>
</evidence>
<sequence length="220" mass="24694">MKKATILIISSFLLLSACGNQEKGISQSDIDELDKKEEKQNEKIHDPLKFAKADKNEIFISDEGMGEFKMLKKYTNSNSDKNGITPISNNGFDFNFSYMLIQDVSTEEKYLAYFGEIVNNADKRLEFLNKVKFVTDTGEQLTPEFGIGTGALNEDLTSGSKVKGFHKVKLEYADDIPKQIGVSVDKVDDNENMEHYGEVQKLQLSTDGTPKENIAKPIDM</sequence>
<dbReference type="AlphaFoldDB" id="A0A9X4QWW9"/>
<dbReference type="Proteomes" id="UP001152422">
    <property type="component" value="Unassembled WGS sequence"/>
</dbReference>
<evidence type="ECO:0000313" key="2">
    <source>
        <dbReference type="Proteomes" id="UP001152422"/>
    </source>
</evidence>
<dbReference type="EMBL" id="JAMBQA010000001">
    <property type="protein sequence ID" value="MDG0844811.1"/>
    <property type="molecule type" value="Genomic_DNA"/>
</dbReference>
<comment type="caution">
    <text evidence="1">The sequence shown here is derived from an EMBL/GenBank/DDBJ whole genome shotgun (WGS) entry which is preliminary data.</text>
</comment>